<evidence type="ECO:0008006" key="3">
    <source>
        <dbReference type="Google" id="ProtNLM"/>
    </source>
</evidence>
<reference evidence="1" key="1">
    <citation type="submission" date="2022-10" db="EMBL/GenBank/DDBJ databases">
        <title>Novel sulphate-reducing endosymbionts in the free-living metamonad Anaeramoeba.</title>
        <authorList>
            <person name="Jerlstrom-Hultqvist J."/>
            <person name="Cepicka I."/>
            <person name="Gallot-Lavallee L."/>
            <person name="Salas-Leiva D."/>
            <person name="Curtis B.A."/>
            <person name="Zahonova K."/>
            <person name="Pipaliya S."/>
            <person name="Dacks J."/>
            <person name="Roger A.J."/>
        </authorList>
    </citation>
    <scope>NUCLEOTIDE SEQUENCE</scope>
    <source>
        <strain evidence="1">BMAN</strain>
    </source>
</reference>
<keyword evidence="2" id="KW-1185">Reference proteome</keyword>
<dbReference type="EMBL" id="JAPDFW010000093">
    <property type="protein sequence ID" value="KAJ5070672.1"/>
    <property type="molecule type" value="Genomic_DNA"/>
</dbReference>
<sequence>MSNRLIFEGKIYRLKWNNVERSTKYWSCLFPGCNGTIVEKNGQLIPGRPHSEDCSSPERSEMEAKSLFWAVKKITEKMNGKNEKFEIPPQQEVLSYISHKRKKIFPYDHLRIVSSYPYSKTKDGYQFWRFTSEILISGKKEIAMFWFSDFVSRPFLEANRIVPGRDLFKCCRSFQTTRFSNGL</sequence>
<protein>
    <recommendedName>
        <fullName evidence="3">FLYWCH-type domain-containing protein</fullName>
    </recommendedName>
</protein>
<dbReference type="AlphaFoldDB" id="A0A9Q0LD45"/>
<evidence type="ECO:0000313" key="1">
    <source>
        <dbReference type="EMBL" id="KAJ5070672.1"/>
    </source>
</evidence>
<evidence type="ECO:0000313" key="2">
    <source>
        <dbReference type="Proteomes" id="UP001149090"/>
    </source>
</evidence>
<name>A0A9Q0LD45_ANAIG</name>
<dbReference type="Proteomes" id="UP001149090">
    <property type="component" value="Unassembled WGS sequence"/>
</dbReference>
<accession>A0A9Q0LD45</accession>
<gene>
    <name evidence="1" type="ORF">M0811_10742</name>
</gene>
<comment type="caution">
    <text evidence="1">The sequence shown here is derived from an EMBL/GenBank/DDBJ whole genome shotgun (WGS) entry which is preliminary data.</text>
</comment>
<proteinExistence type="predicted"/>
<organism evidence="1 2">
    <name type="scientific">Anaeramoeba ignava</name>
    <name type="common">Anaerobic marine amoeba</name>
    <dbReference type="NCBI Taxonomy" id="1746090"/>
    <lineage>
        <taxon>Eukaryota</taxon>
        <taxon>Metamonada</taxon>
        <taxon>Anaeramoebidae</taxon>
        <taxon>Anaeramoeba</taxon>
    </lineage>
</organism>